<accession>M9RPK9</accession>
<dbReference type="RefSeq" id="WP_015497444.1">
    <property type="nucleotide sequence ID" value="NC_020908.1"/>
</dbReference>
<protein>
    <submittedName>
        <fullName evidence="1">Uncharacterized protein</fullName>
    </submittedName>
</protein>
<proteinExistence type="predicted"/>
<dbReference type="OrthoDB" id="7652021at2"/>
<dbReference type="Proteomes" id="UP000004688">
    <property type="component" value="Chromosome"/>
</dbReference>
<reference evidence="1 2" key="1">
    <citation type="journal article" date="2013" name="PLoS ONE">
        <title>Poles Apart: Arctic and Antarctic Octadecabacter strains Share High Genome Plasticity and a New Type of Xanthorhodopsin.</title>
        <authorList>
            <person name="Vollmers J."/>
            <person name="Voget S."/>
            <person name="Dietrich S."/>
            <person name="Gollnow K."/>
            <person name="Smits M."/>
            <person name="Meyer K."/>
            <person name="Brinkhoff T."/>
            <person name="Simon M."/>
            <person name="Daniel R."/>
        </authorList>
    </citation>
    <scope>NUCLEOTIDE SEQUENCE [LARGE SCALE GENOMIC DNA]</scope>
    <source>
        <strain evidence="1 2">238</strain>
    </source>
</reference>
<evidence type="ECO:0000313" key="1">
    <source>
        <dbReference type="EMBL" id="AGI74519.1"/>
    </source>
</evidence>
<name>M9RPK9_9RHOB</name>
<dbReference type="eggNOG" id="ENOG5031C6X">
    <property type="taxonomic scope" value="Bacteria"/>
</dbReference>
<dbReference type="EMBL" id="CP003742">
    <property type="protein sequence ID" value="AGI74519.1"/>
    <property type="molecule type" value="Genomic_DNA"/>
</dbReference>
<evidence type="ECO:0000313" key="2">
    <source>
        <dbReference type="Proteomes" id="UP000004688"/>
    </source>
</evidence>
<dbReference type="AlphaFoldDB" id="M9RPK9"/>
<dbReference type="HOGENOM" id="CLU_2328637_0_0_5"/>
<dbReference type="KEGG" id="oar:OA238_c46740"/>
<organism evidence="1 2">
    <name type="scientific">Octadecabacter arcticus 238</name>
    <dbReference type="NCBI Taxonomy" id="391616"/>
    <lineage>
        <taxon>Bacteria</taxon>
        <taxon>Pseudomonadati</taxon>
        <taxon>Pseudomonadota</taxon>
        <taxon>Alphaproteobacteria</taxon>
        <taxon>Rhodobacterales</taxon>
        <taxon>Roseobacteraceae</taxon>
        <taxon>Octadecabacter</taxon>
    </lineage>
</organism>
<gene>
    <name evidence="1" type="ORF">OA238_c46740</name>
</gene>
<dbReference type="STRING" id="391616.OA238_c46740"/>
<keyword evidence="2" id="KW-1185">Reference proteome</keyword>
<sequence>MSAIQQTAAASAPYNDYHQAPVTEKQMAYARQIATRSGVVLPWEVQQNRYALSRWIDTHKIAKPTGQFSNYPTSKQVGFAERIARMKRREVPQECFRDREMMSKWIDANL</sequence>